<dbReference type="Proteomes" id="UP000000768">
    <property type="component" value="Chromosome 4"/>
</dbReference>
<dbReference type="InParanoid" id="A0A194YS89"/>
<organism evidence="1 2">
    <name type="scientific">Sorghum bicolor</name>
    <name type="common">Sorghum</name>
    <name type="synonym">Sorghum vulgare</name>
    <dbReference type="NCBI Taxonomy" id="4558"/>
    <lineage>
        <taxon>Eukaryota</taxon>
        <taxon>Viridiplantae</taxon>
        <taxon>Streptophyta</taxon>
        <taxon>Embryophyta</taxon>
        <taxon>Tracheophyta</taxon>
        <taxon>Spermatophyta</taxon>
        <taxon>Magnoliopsida</taxon>
        <taxon>Liliopsida</taxon>
        <taxon>Poales</taxon>
        <taxon>Poaceae</taxon>
        <taxon>PACMAD clade</taxon>
        <taxon>Panicoideae</taxon>
        <taxon>Andropogonodae</taxon>
        <taxon>Andropogoneae</taxon>
        <taxon>Sorghinae</taxon>
        <taxon>Sorghum</taxon>
    </lineage>
</organism>
<reference evidence="2" key="2">
    <citation type="journal article" date="2018" name="Plant J.">
        <title>The Sorghum bicolor reference genome: improved assembly, gene annotations, a transcriptome atlas, and signatures of genome organization.</title>
        <authorList>
            <person name="McCormick R.F."/>
            <person name="Truong S.K."/>
            <person name="Sreedasyam A."/>
            <person name="Jenkins J."/>
            <person name="Shu S."/>
            <person name="Sims D."/>
            <person name="Kennedy M."/>
            <person name="Amirebrahimi M."/>
            <person name="Weers B.D."/>
            <person name="McKinley B."/>
            <person name="Mattison A."/>
            <person name="Morishige D.T."/>
            <person name="Grimwood J."/>
            <person name="Schmutz J."/>
            <person name="Mullet J.E."/>
        </authorList>
    </citation>
    <scope>NUCLEOTIDE SEQUENCE [LARGE SCALE GENOMIC DNA]</scope>
    <source>
        <strain evidence="2">cv. BTx623</strain>
    </source>
</reference>
<dbReference type="EMBL" id="CM000763">
    <property type="protein sequence ID" value="KXG31057.1"/>
    <property type="molecule type" value="Genomic_DNA"/>
</dbReference>
<protein>
    <submittedName>
        <fullName evidence="1">Uncharacterized protein</fullName>
    </submittedName>
</protein>
<dbReference type="AlphaFoldDB" id="A0A194YS89"/>
<sequence length="172" mass="19547">MPAYQYPNLTIIEEGQLQRDERDVFQAAVIFEVPPSAMHIIGHEEINNAIHQQLRVDINVQDISKFGSNYFIKTNCQQTTAPMLQHTFLKVGSHTLTLKPWNPYYNAIIFPCETQTTNLRFTNLANSSQRTLTVQISGIPPHLCCDFTVNRLLSEICTIHTISFEPATLSLN</sequence>
<dbReference type="Gramene" id="KXG31057">
    <property type="protein sequence ID" value="KXG31057"/>
    <property type="gene ID" value="SORBI_3004G289500"/>
</dbReference>
<reference evidence="1 2" key="1">
    <citation type="journal article" date="2009" name="Nature">
        <title>The Sorghum bicolor genome and the diversification of grasses.</title>
        <authorList>
            <person name="Paterson A.H."/>
            <person name="Bowers J.E."/>
            <person name="Bruggmann R."/>
            <person name="Dubchak I."/>
            <person name="Grimwood J."/>
            <person name="Gundlach H."/>
            <person name="Haberer G."/>
            <person name="Hellsten U."/>
            <person name="Mitros T."/>
            <person name="Poliakov A."/>
            <person name="Schmutz J."/>
            <person name="Spannagl M."/>
            <person name="Tang H."/>
            <person name="Wang X."/>
            <person name="Wicker T."/>
            <person name="Bharti A.K."/>
            <person name="Chapman J."/>
            <person name="Feltus F.A."/>
            <person name="Gowik U."/>
            <person name="Grigoriev I.V."/>
            <person name="Lyons E."/>
            <person name="Maher C.A."/>
            <person name="Martis M."/>
            <person name="Narechania A."/>
            <person name="Otillar R.P."/>
            <person name="Penning B.W."/>
            <person name="Salamov A.A."/>
            <person name="Wang Y."/>
            <person name="Zhang L."/>
            <person name="Carpita N.C."/>
            <person name="Freeling M."/>
            <person name="Gingle A.R."/>
            <person name="Hash C.T."/>
            <person name="Keller B."/>
            <person name="Klein P."/>
            <person name="Kresovich S."/>
            <person name="McCann M.C."/>
            <person name="Ming R."/>
            <person name="Peterson D.G."/>
            <person name="Mehboob-ur-Rahman"/>
            <person name="Ware D."/>
            <person name="Westhoff P."/>
            <person name="Mayer K.F."/>
            <person name="Messing J."/>
            <person name="Rokhsar D.S."/>
        </authorList>
    </citation>
    <scope>NUCLEOTIDE SEQUENCE [LARGE SCALE GENOMIC DNA]</scope>
    <source>
        <strain evidence="2">cv. BTx623</strain>
    </source>
</reference>
<evidence type="ECO:0000313" key="1">
    <source>
        <dbReference type="EMBL" id="KXG31057.1"/>
    </source>
</evidence>
<evidence type="ECO:0000313" key="2">
    <source>
        <dbReference type="Proteomes" id="UP000000768"/>
    </source>
</evidence>
<proteinExistence type="predicted"/>
<name>A0A194YS89_SORBI</name>
<gene>
    <name evidence="1" type="ORF">SORBI_3004G289500</name>
</gene>
<keyword evidence="2" id="KW-1185">Reference proteome</keyword>
<accession>A0A194YS89</accession>